<dbReference type="SUPFAM" id="SSF51690">
    <property type="entry name" value="Nicotinate/Quinolinate PRTase C-terminal domain-like"/>
    <property type="match status" value="1"/>
</dbReference>
<dbReference type="GO" id="GO:0016874">
    <property type="term" value="F:ligase activity"/>
    <property type="evidence" value="ECO:0007669"/>
    <property type="project" value="UniProtKB-KW"/>
</dbReference>
<feature type="binding site" evidence="9">
    <location>
        <position position="179"/>
    </location>
    <ligand>
        <name>diphosphate</name>
        <dbReference type="ChEBI" id="CHEBI:33019"/>
    </ligand>
</feature>
<dbReference type="PIRSF" id="PIRSF005943">
    <property type="entry name" value="NMPRT"/>
    <property type="match status" value="1"/>
</dbReference>
<dbReference type="InterPro" id="IPR016471">
    <property type="entry name" value="Nicotinamide_PRibTrfase"/>
</dbReference>
<evidence type="ECO:0000256" key="8">
    <source>
        <dbReference type="ARBA" id="ARBA00047835"/>
    </source>
</evidence>
<dbReference type="EC" id="2.4.2.12" evidence="6"/>
<organism evidence="12 13">
    <name type="scientific">Microbulbifer okhotskensis</name>
    <dbReference type="NCBI Taxonomy" id="2926617"/>
    <lineage>
        <taxon>Bacteria</taxon>
        <taxon>Pseudomonadati</taxon>
        <taxon>Pseudomonadota</taxon>
        <taxon>Gammaproteobacteria</taxon>
        <taxon>Cellvibrionales</taxon>
        <taxon>Microbulbiferaceae</taxon>
        <taxon>Microbulbifer</taxon>
    </lineage>
</organism>
<dbReference type="Gene3D" id="3.20.20.70">
    <property type="entry name" value="Aldolase class I"/>
    <property type="match status" value="1"/>
</dbReference>
<evidence type="ECO:0000256" key="3">
    <source>
        <dbReference type="ARBA" id="ARBA00022676"/>
    </source>
</evidence>
<dbReference type="InterPro" id="IPR041529">
    <property type="entry name" value="DUF5598"/>
</dbReference>
<feature type="binding site" evidence="9">
    <location>
        <position position="228"/>
    </location>
    <ligand>
        <name>diphosphate</name>
        <dbReference type="ChEBI" id="CHEBI:33019"/>
    </ligand>
</feature>
<dbReference type="Pfam" id="PF04095">
    <property type="entry name" value="NAPRTase"/>
    <property type="match status" value="1"/>
</dbReference>
<dbReference type="CDD" id="cd01569">
    <property type="entry name" value="PBEF_like"/>
    <property type="match status" value="1"/>
</dbReference>
<dbReference type="AlphaFoldDB" id="A0A9X2EQ00"/>
<dbReference type="Proteomes" id="UP001139028">
    <property type="component" value="Unassembled WGS sequence"/>
</dbReference>
<dbReference type="RefSeq" id="WP_252471872.1">
    <property type="nucleotide sequence ID" value="NZ_JALBWM010000120.1"/>
</dbReference>
<comment type="pathway">
    <text evidence="5">Cofactor biosynthesis; NAD(+) biosynthesis; nicotinamide D-ribonucleotide from 5-phospho-alpha-D-ribose 1-diphosphate and nicotinamide: step 1/1.</text>
</comment>
<keyword evidence="12" id="KW-0436">Ligase</keyword>
<feature type="binding site" evidence="9">
    <location>
        <position position="365"/>
    </location>
    <ligand>
        <name>beta-nicotinamide D-ribonucleotide</name>
        <dbReference type="ChEBI" id="CHEBI:14649"/>
    </ligand>
</feature>
<feature type="binding site" evidence="9">
    <location>
        <position position="373"/>
    </location>
    <ligand>
        <name>beta-nicotinamide D-ribonucleotide</name>
        <dbReference type="ChEBI" id="CHEBI:14649"/>
    </ligand>
</feature>
<evidence type="ECO:0000256" key="5">
    <source>
        <dbReference type="ARBA" id="ARBA00035007"/>
    </source>
</evidence>
<feature type="binding site" evidence="9">
    <location>
        <begin position="334"/>
        <end position="335"/>
    </location>
    <ligand>
        <name>beta-nicotinamide D-ribonucleotide</name>
        <dbReference type="ChEBI" id="CHEBI:14649"/>
    </ligand>
</feature>
<comment type="similarity">
    <text evidence="1">Belongs to the NAPRTase family.</text>
</comment>
<feature type="binding site" evidence="9">
    <location>
        <position position="292"/>
    </location>
    <ligand>
        <name>diphosphate</name>
        <dbReference type="ChEBI" id="CHEBI:33019"/>
    </ligand>
</feature>
<keyword evidence="2" id="KW-0662">Pyridine nucleotide biosynthesis</keyword>
<dbReference type="InterPro" id="IPR036068">
    <property type="entry name" value="Nicotinate_pribotase-like_C"/>
</dbReference>
<feature type="domain" description="Nicotinamide phosphoribosyltransferase N-terminal" evidence="11">
    <location>
        <begin position="7"/>
        <end position="98"/>
    </location>
</feature>
<comment type="caution">
    <text evidence="12">The sequence shown here is derived from an EMBL/GenBank/DDBJ whole genome shotgun (WGS) entry which is preliminary data.</text>
</comment>
<reference evidence="12" key="1">
    <citation type="journal article" date="2022" name="Arch. Microbiol.">
        <title>Microbulbifer okhotskensis sp. nov., isolated from a deep bottom sediment of the Okhotsk Sea.</title>
        <authorList>
            <person name="Romanenko L."/>
            <person name="Kurilenko V."/>
            <person name="Otstavnykh N."/>
            <person name="Velansky P."/>
            <person name="Isaeva M."/>
            <person name="Mikhailov V."/>
        </authorList>
    </citation>
    <scope>NUCLEOTIDE SEQUENCE</scope>
    <source>
        <strain evidence="12">OS29</strain>
    </source>
</reference>
<dbReference type="GO" id="GO:0047280">
    <property type="term" value="F:nicotinamide phosphoribosyltransferase activity"/>
    <property type="evidence" value="ECO:0007669"/>
    <property type="project" value="UniProtKB-EC"/>
</dbReference>
<proteinExistence type="inferred from homology"/>
<evidence type="ECO:0000256" key="7">
    <source>
        <dbReference type="ARBA" id="ARBA00035036"/>
    </source>
</evidence>
<accession>A0A9X2EQ00</accession>
<dbReference type="PANTHER" id="PTHR43816">
    <property type="entry name" value="NICOTINAMIDE PHOSPHORIBOSYLTRANSFERASE"/>
    <property type="match status" value="1"/>
</dbReference>
<dbReference type="InterPro" id="IPR013785">
    <property type="entry name" value="Aldolase_TIM"/>
</dbReference>
<evidence type="ECO:0000256" key="9">
    <source>
        <dbReference type="PIRSR" id="PIRSR005943-1"/>
    </source>
</evidence>
<evidence type="ECO:0000259" key="10">
    <source>
        <dbReference type="Pfam" id="PF04095"/>
    </source>
</evidence>
<feature type="binding site" evidence="9">
    <location>
        <begin position="292"/>
        <end position="294"/>
    </location>
    <ligand>
        <name>beta-nicotinamide D-ribonucleotide</name>
        <dbReference type="ChEBI" id="CHEBI:14649"/>
    </ligand>
</feature>
<name>A0A9X2EQ00_9GAMM</name>
<protein>
    <recommendedName>
        <fullName evidence="7">Nicotinamide phosphoribosyltransferase</fullName>
        <ecNumber evidence="6">2.4.2.12</ecNumber>
    </recommendedName>
</protein>
<dbReference type="Pfam" id="PF18127">
    <property type="entry name" value="NAMPT_N"/>
    <property type="match status" value="1"/>
</dbReference>
<dbReference type="NCBIfam" id="NF006629">
    <property type="entry name" value="PRK09198.1"/>
    <property type="match status" value="1"/>
</dbReference>
<keyword evidence="4" id="KW-0808">Transferase</keyword>
<evidence type="ECO:0000256" key="1">
    <source>
        <dbReference type="ARBA" id="ARBA00010897"/>
    </source>
</evidence>
<evidence type="ECO:0000256" key="6">
    <source>
        <dbReference type="ARBA" id="ARBA00035024"/>
    </source>
</evidence>
<dbReference type="EMBL" id="JALBWM010000120">
    <property type="protein sequence ID" value="MCO1336292.1"/>
    <property type="molecule type" value="Genomic_DNA"/>
</dbReference>
<gene>
    <name evidence="12" type="ORF">MO867_18325</name>
</gene>
<feature type="binding site" evidence="9">
    <location>
        <position position="202"/>
    </location>
    <ligand>
        <name>beta-nicotinamide D-ribonucleotide</name>
        <dbReference type="ChEBI" id="CHEBI:14649"/>
    </ligand>
</feature>
<evidence type="ECO:0000256" key="4">
    <source>
        <dbReference type="ARBA" id="ARBA00022679"/>
    </source>
</evidence>
<evidence type="ECO:0000259" key="11">
    <source>
        <dbReference type="Pfam" id="PF18127"/>
    </source>
</evidence>
<sequence length="471" mass="52481">MNHYNPILNVDSYKTSHYLQYPQGTQYVSSYIESRGGQFKEAVFFGLQAFIKQYLTTPINAEHIDEAEELCLAHGLPFNRRGWEYILEAHQGYLPIEIQAIPEGSVVPTQNVLAQVVNTDPQCFWLTSYIETALLRAVWYPTTVATQSREAKKVIQRYLLETAENLDTLLFKLHDFGARGASSEETAAIGGLAHLVNFQGTDTMAAILAGRRYYAAPMAGFSIPAAEHSTMTSWGREQEARAYENMLKQFAGNDRLVAVVSDSYDLWGAIENIWGGELKERVENNGGTLVIRPDSGDPVDIVTQTIERLMRLFGATINSKGYRVLPPYIRVLQGDGISLHTIEGILSAMKARKQSADNIAFGMGGELLQKVNRDTMKFAMKASAVRVNGLWRDVYKDPATDSGKRSKKGRLALVHRADGKPYTVREQDIGGRQNLLDIVYRNGKLLIEQDLEAIRKRAAISEKGDLLALAS</sequence>
<dbReference type="PANTHER" id="PTHR43816:SF1">
    <property type="entry name" value="NICOTINAMIDE PHOSPHORIBOSYLTRANSFERASE"/>
    <property type="match status" value="1"/>
</dbReference>
<evidence type="ECO:0000313" key="12">
    <source>
        <dbReference type="EMBL" id="MCO1336292.1"/>
    </source>
</evidence>
<evidence type="ECO:0000256" key="2">
    <source>
        <dbReference type="ARBA" id="ARBA00022642"/>
    </source>
</evidence>
<dbReference type="InterPro" id="IPR041525">
    <property type="entry name" value="N/Namide_PRibTrfase"/>
</dbReference>
<keyword evidence="13" id="KW-1185">Reference proteome</keyword>
<comment type="catalytic activity">
    <reaction evidence="8">
        <text>beta-nicotinamide D-ribonucleotide + diphosphate = 5-phospho-alpha-D-ribose 1-diphosphate + nicotinamide + H(+)</text>
        <dbReference type="Rhea" id="RHEA:16149"/>
        <dbReference type="ChEBI" id="CHEBI:14649"/>
        <dbReference type="ChEBI" id="CHEBI:15378"/>
        <dbReference type="ChEBI" id="CHEBI:17154"/>
        <dbReference type="ChEBI" id="CHEBI:33019"/>
        <dbReference type="ChEBI" id="CHEBI:58017"/>
        <dbReference type="EC" id="2.4.2.12"/>
    </reaction>
    <physiologicalReaction direction="right-to-left" evidence="8">
        <dbReference type="Rhea" id="RHEA:16151"/>
    </physiologicalReaction>
</comment>
<evidence type="ECO:0000313" key="13">
    <source>
        <dbReference type="Proteomes" id="UP001139028"/>
    </source>
</evidence>
<feature type="domain" description="Nicotinate/nicotinamide phosphoribosyltransferase" evidence="10">
    <location>
        <begin position="171"/>
        <end position="410"/>
    </location>
</feature>
<keyword evidence="3 12" id="KW-0328">Glycosyltransferase</keyword>
<dbReference type="GO" id="GO:0009435">
    <property type="term" value="P:NAD+ biosynthetic process"/>
    <property type="evidence" value="ECO:0007669"/>
    <property type="project" value="InterPro"/>
</dbReference>